<dbReference type="EMBL" id="CP022530">
    <property type="protein sequence ID" value="ASP38833.1"/>
    <property type="molecule type" value="Genomic_DNA"/>
</dbReference>
<name>A0A222FKT6_9GAMM</name>
<proteinExistence type="predicted"/>
<evidence type="ECO:0000313" key="4">
    <source>
        <dbReference type="Proteomes" id="UP000202440"/>
    </source>
</evidence>
<keyword evidence="1" id="KW-0732">Signal</keyword>
<dbReference type="InterPro" id="IPR017592">
    <property type="entry name" value="Pilus_assmbl_Flp-typ_CpaB"/>
</dbReference>
<evidence type="ECO:0000313" key="3">
    <source>
        <dbReference type="EMBL" id="ASP38833.1"/>
    </source>
</evidence>
<dbReference type="InterPro" id="IPR031571">
    <property type="entry name" value="RcpC_dom"/>
</dbReference>
<feature type="chain" id="PRO_5012894755" evidence="1">
    <location>
        <begin position="32"/>
        <end position="292"/>
    </location>
</feature>
<accession>A0A222FKT6</accession>
<feature type="signal peptide" evidence="1">
    <location>
        <begin position="1"/>
        <end position="31"/>
    </location>
</feature>
<dbReference type="Proteomes" id="UP000202440">
    <property type="component" value="Chromosome"/>
</dbReference>
<dbReference type="AlphaFoldDB" id="A0A222FKT6"/>
<organism evidence="3 4">
    <name type="scientific">Bacterioplanes sanyensis</name>
    <dbReference type="NCBI Taxonomy" id="1249553"/>
    <lineage>
        <taxon>Bacteria</taxon>
        <taxon>Pseudomonadati</taxon>
        <taxon>Pseudomonadota</taxon>
        <taxon>Gammaproteobacteria</taxon>
        <taxon>Oceanospirillales</taxon>
        <taxon>Oceanospirillaceae</taxon>
        <taxon>Bacterioplanes</taxon>
    </lineage>
</organism>
<protein>
    <submittedName>
        <fullName evidence="3">Flp pilus assembly protein CpaB</fullName>
    </submittedName>
</protein>
<dbReference type="NCBIfam" id="TIGR03177">
    <property type="entry name" value="pilus_cpaB"/>
    <property type="match status" value="1"/>
</dbReference>
<dbReference type="RefSeq" id="WP_094060019.1">
    <property type="nucleotide sequence ID" value="NZ_CP022530.1"/>
</dbReference>
<dbReference type="KEGG" id="bsan:CHH28_09135"/>
<keyword evidence="4" id="KW-1185">Reference proteome</keyword>
<feature type="domain" description="Flp pilus assembly protein RcpC/CpaB" evidence="2">
    <location>
        <begin position="119"/>
        <end position="236"/>
    </location>
</feature>
<evidence type="ECO:0000259" key="2">
    <source>
        <dbReference type="Pfam" id="PF16976"/>
    </source>
</evidence>
<reference evidence="3 4" key="1">
    <citation type="submission" date="2017-07" db="EMBL/GenBank/DDBJ databases">
        <title>Annotated genome sequence of Bacterioplanes sanyensis isolated from Red Sea.</title>
        <authorList>
            <person name="Rehman Z.U."/>
        </authorList>
    </citation>
    <scope>NUCLEOTIDE SEQUENCE [LARGE SCALE GENOMIC DNA]</scope>
    <source>
        <strain evidence="3 4">NV9</strain>
    </source>
</reference>
<sequence length="292" mass="32314">MTMKRSWLIYAGLASSLAGLALTLNSPDSSAKADHTPQVLTLNHDLQAGTLMHQRHVYWRSVSAEEWQQLRLSGAIISAEKEQERQHWLDKIQGSAVRLPLKAEQNVYQNQLVRAGESGFLALTVAPGKRAISVRLKPSAISEGLISPGDFVDLIVTTQAQQWRRSVDSNPSKRDFRTWRSSVVASDIRVLAINQVASADSYQSEQLTEGKRPRHVTVTFETTPEQAVRIPLAEQMSGSTGLLSVSLRHPQDRSYALSASKASDLFPETKQDGLEQNTYLIRGEEREVSGGL</sequence>
<evidence type="ECO:0000256" key="1">
    <source>
        <dbReference type="SAM" id="SignalP"/>
    </source>
</evidence>
<dbReference type="OrthoDB" id="163768at2"/>
<dbReference type="Pfam" id="PF16976">
    <property type="entry name" value="RcpC"/>
    <property type="match status" value="1"/>
</dbReference>
<gene>
    <name evidence="3" type="primary">cpaB</name>
    <name evidence="3" type="ORF">CHH28_09135</name>
</gene>